<keyword evidence="1" id="KW-0812">Transmembrane</keyword>
<keyword evidence="1" id="KW-1133">Transmembrane helix</keyword>
<comment type="caution">
    <text evidence="2">The sequence shown here is derived from an EMBL/GenBank/DDBJ whole genome shotgun (WGS) entry which is preliminary data.</text>
</comment>
<sequence>MLLVNSRFPYLQRPDAICCANSQHAFHDCEVVNQVRAFHGRAWRCFGVPFSRASLANLDTFPLNARGARHEVALRVLWSILAAAVLGLIWVQHND</sequence>
<proteinExistence type="predicted"/>
<evidence type="ECO:0000256" key="1">
    <source>
        <dbReference type="SAM" id="Phobius"/>
    </source>
</evidence>
<evidence type="ECO:0000313" key="2">
    <source>
        <dbReference type="EMBL" id="OQR89109.1"/>
    </source>
</evidence>
<accession>A0A1V9YTH7</accession>
<dbReference type="Proteomes" id="UP000243579">
    <property type="component" value="Unassembled WGS sequence"/>
</dbReference>
<dbReference type="AlphaFoldDB" id="A0A1V9YTH7"/>
<feature type="non-terminal residue" evidence="2">
    <location>
        <position position="95"/>
    </location>
</feature>
<dbReference type="STRING" id="1202772.A0A1V9YTH7"/>
<protein>
    <submittedName>
        <fullName evidence="2">Uncharacterized protein</fullName>
    </submittedName>
</protein>
<keyword evidence="1" id="KW-0472">Membrane</keyword>
<keyword evidence="3" id="KW-1185">Reference proteome</keyword>
<evidence type="ECO:0000313" key="3">
    <source>
        <dbReference type="Proteomes" id="UP000243579"/>
    </source>
</evidence>
<gene>
    <name evidence="2" type="ORF">ACHHYP_06467</name>
</gene>
<organism evidence="2 3">
    <name type="scientific">Achlya hypogyna</name>
    <name type="common">Oomycete</name>
    <name type="synonym">Protoachlya hypogyna</name>
    <dbReference type="NCBI Taxonomy" id="1202772"/>
    <lineage>
        <taxon>Eukaryota</taxon>
        <taxon>Sar</taxon>
        <taxon>Stramenopiles</taxon>
        <taxon>Oomycota</taxon>
        <taxon>Saprolegniomycetes</taxon>
        <taxon>Saprolegniales</taxon>
        <taxon>Achlyaceae</taxon>
        <taxon>Achlya</taxon>
    </lineage>
</organism>
<feature type="transmembrane region" description="Helical" evidence="1">
    <location>
        <begin position="72"/>
        <end position="91"/>
    </location>
</feature>
<dbReference type="EMBL" id="JNBR01000933">
    <property type="protein sequence ID" value="OQR89109.1"/>
    <property type="molecule type" value="Genomic_DNA"/>
</dbReference>
<reference evidence="2 3" key="1">
    <citation type="journal article" date="2014" name="Genome Biol. Evol.">
        <title>The secreted proteins of Achlya hypogyna and Thraustotheca clavata identify the ancestral oomycete secretome and reveal gene acquisitions by horizontal gene transfer.</title>
        <authorList>
            <person name="Misner I."/>
            <person name="Blouin N."/>
            <person name="Leonard G."/>
            <person name="Richards T.A."/>
            <person name="Lane C.E."/>
        </authorList>
    </citation>
    <scope>NUCLEOTIDE SEQUENCE [LARGE SCALE GENOMIC DNA]</scope>
    <source>
        <strain evidence="2 3">ATCC 48635</strain>
    </source>
</reference>
<name>A0A1V9YTH7_ACHHY</name>